<accession>A0AAE0WFT6</accession>
<dbReference type="EMBL" id="JAEAOA010002353">
    <property type="protein sequence ID" value="KAK3612616.1"/>
    <property type="molecule type" value="Genomic_DNA"/>
</dbReference>
<keyword evidence="10" id="KW-0560">Oxidoreductase</keyword>
<evidence type="ECO:0000256" key="5">
    <source>
        <dbReference type="ARBA" id="ARBA00022617"/>
    </source>
</evidence>
<keyword evidence="11" id="KW-0408">Iron</keyword>
<organism evidence="13 14">
    <name type="scientific">Potamilus streckersoni</name>
    <dbReference type="NCBI Taxonomy" id="2493646"/>
    <lineage>
        <taxon>Eukaryota</taxon>
        <taxon>Metazoa</taxon>
        <taxon>Spiralia</taxon>
        <taxon>Lophotrochozoa</taxon>
        <taxon>Mollusca</taxon>
        <taxon>Bivalvia</taxon>
        <taxon>Autobranchia</taxon>
        <taxon>Heteroconchia</taxon>
        <taxon>Palaeoheterodonta</taxon>
        <taxon>Unionida</taxon>
        <taxon>Unionoidea</taxon>
        <taxon>Unionidae</taxon>
        <taxon>Ambleminae</taxon>
        <taxon>Lampsilini</taxon>
        <taxon>Potamilus</taxon>
    </lineage>
</organism>
<dbReference type="SUPFAM" id="SSF52218">
    <property type="entry name" value="Flavoproteins"/>
    <property type="match status" value="1"/>
</dbReference>
<evidence type="ECO:0000256" key="6">
    <source>
        <dbReference type="ARBA" id="ARBA00022643"/>
    </source>
</evidence>
<reference evidence="13" key="3">
    <citation type="submission" date="2023-05" db="EMBL/GenBank/DDBJ databases">
        <authorList>
            <person name="Smith C.H."/>
        </authorList>
    </citation>
    <scope>NUCLEOTIDE SEQUENCE</scope>
    <source>
        <strain evidence="13">CHS0354</strain>
        <tissue evidence="13">Mantle</tissue>
    </source>
</reference>
<gene>
    <name evidence="13" type="ORF">CHS0354_042125</name>
</gene>
<proteinExistence type="inferred from homology"/>
<dbReference type="GO" id="GO:0004517">
    <property type="term" value="F:nitric-oxide synthase activity"/>
    <property type="evidence" value="ECO:0007669"/>
    <property type="project" value="UniProtKB-EC"/>
</dbReference>
<evidence type="ECO:0000256" key="2">
    <source>
        <dbReference type="ARBA" id="ARBA00001970"/>
    </source>
</evidence>
<dbReference type="PANTHER" id="PTHR43410">
    <property type="entry name" value="NITRIC OXIDE SYNTHASE OXYGENASE"/>
    <property type="match status" value="1"/>
</dbReference>
<comment type="similarity">
    <text evidence="3">Belongs to the NOS family.</text>
</comment>
<keyword evidence="6" id="KW-0288">FMN</keyword>
<keyword evidence="7" id="KW-0479">Metal-binding</keyword>
<evidence type="ECO:0000259" key="12">
    <source>
        <dbReference type="Pfam" id="PF00258"/>
    </source>
</evidence>
<dbReference type="InterPro" id="IPR008254">
    <property type="entry name" value="Flavodoxin/NO_synth"/>
</dbReference>
<evidence type="ECO:0000313" key="13">
    <source>
        <dbReference type="EMBL" id="KAK3612616.1"/>
    </source>
</evidence>
<reference evidence="13" key="2">
    <citation type="journal article" date="2021" name="Genome Biol. Evol.">
        <title>Developing a high-quality reference genome for a parasitic bivalve with doubly uniparental inheritance (Bivalvia: Unionida).</title>
        <authorList>
            <person name="Smith C.H."/>
        </authorList>
    </citation>
    <scope>NUCLEOTIDE SEQUENCE</scope>
    <source>
        <strain evidence="13">CHS0354</strain>
        <tissue evidence="13">Mantle</tissue>
    </source>
</reference>
<evidence type="ECO:0000313" key="14">
    <source>
        <dbReference type="Proteomes" id="UP001195483"/>
    </source>
</evidence>
<comment type="cofactor">
    <cofactor evidence="2">
        <name>heme b</name>
        <dbReference type="ChEBI" id="CHEBI:60344"/>
    </cofactor>
</comment>
<dbReference type="EC" id="1.14.13.39" evidence="4"/>
<dbReference type="GO" id="GO:0010181">
    <property type="term" value="F:FMN binding"/>
    <property type="evidence" value="ECO:0007669"/>
    <property type="project" value="InterPro"/>
</dbReference>
<protein>
    <recommendedName>
        <fullName evidence="4">nitric-oxide synthase (NADPH)</fullName>
        <ecNumber evidence="4">1.14.13.39</ecNumber>
    </recommendedName>
</protein>
<keyword evidence="8" id="KW-0521">NADP</keyword>
<reference evidence="13" key="1">
    <citation type="journal article" date="2021" name="Genome Biol. Evol.">
        <title>A High-Quality Reference Genome for a Parasitic Bivalve with Doubly Uniparental Inheritance (Bivalvia: Unionida).</title>
        <authorList>
            <person name="Smith C.H."/>
        </authorList>
    </citation>
    <scope>NUCLEOTIDE SEQUENCE</scope>
    <source>
        <strain evidence="13">CHS0354</strain>
    </source>
</reference>
<dbReference type="AlphaFoldDB" id="A0AAE0WFT6"/>
<evidence type="ECO:0000256" key="9">
    <source>
        <dbReference type="ARBA" id="ARBA00022860"/>
    </source>
</evidence>
<keyword evidence="9" id="KW-0112">Calmodulin-binding</keyword>
<sequence>MTIRDAVGAFSQTDFMVRVFNSRYSVFALRLRAYPNFCVFAHSLDTILHAVSAERLLKMGEGDELCGRKESFKIWAQDVFKAACGAFCVGDEMTIHDAVGAFSQTDLTWSPGKFRLTPSEEISPDICEGLSKLHGKTVVSCRLIKSKQLRSLESMQYKDVETIPKVSNLHIADSFVKIFGHYNITYPKFLEDLNDPSNKSQ</sequence>
<dbReference type="GO" id="GO:0005516">
    <property type="term" value="F:calmodulin binding"/>
    <property type="evidence" value="ECO:0007669"/>
    <property type="project" value="UniProtKB-KW"/>
</dbReference>
<comment type="cofactor">
    <cofactor evidence="1">
        <name>FMN</name>
        <dbReference type="ChEBI" id="CHEBI:58210"/>
    </cofactor>
</comment>
<keyword evidence="14" id="KW-1185">Reference proteome</keyword>
<dbReference type="PANTHER" id="PTHR43410:SF1">
    <property type="entry name" value="NITRIC OXIDE SYNTHASE"/>
    <property type="match status" value="1"/>
</dbReference>
<keyword evidence="5" id="KW-0349">Heme</keyword>
<evidence type="ECO:0000256" key="11">
    <source>
        <dbReference type="ARBA" id="ARBA00023004"/>
    </source>
</evidence>
<dbReference type="InterPro" id="IPR029039">
    <property type="entry name" value="Flavoprotein-like_sf"/>
</dbReference>
<dbReference type="Gene3D" id="3.40.50.360">
    <property type="match status" value="1"/>
</dbReference>
<evidence type="ECO:0000256" key="1">
    <source>
        <dbReference type="ARBA" id="ARBA00001917"/>
    </source>
</evidence>
<dbReference type="GO" id="GO:0046872">
    <property type="term" value="F:metal ion binding"/>
    <property type="evidence" value="ECO:0007669"/>
    <property type="project" value="UniProtKB-KW"/>
</dbReference>
<evidence type="ECO:0000256" key="8">
    <source>
        <dbReference type="ARBA" id="ARBA00022857"/>
    </source>
</evidence>
<feature type="domain" description="Flavodoxin-like" evidence="12">
    <location>
        <begin position="16"/>
        <end position="75"/>
    </location>
</feature>
<evidence type="ECO:0000256" key="10">
    <source>
        <dbReference type="ARBA" id="ARBA00023002"/>
    </source>
</evidence>
<evidence type="ECO:0000256" key="7">
    <source>
        <dbReference type="ARBA" id="ARBA00022723"/>
    </source>
</evidence>
<evidence type="ECO:0000256" key="3">
    <source>
        <dbReference type="ARBA" id="ARBA00006267"/>
    </source>
</evidence>
<evidence type="ECO:0000256" key="4">
    <source>
        <dbReference type="ARBA" id="ARBA00012989"/>
    </source>
</evidence>
<dbReference type="Pfam" id="PF00258">
    <property type="entry name" value="Flavodoxin_1"/>
    <property type="match status" value="1"/>
</dbReference>
<dbReference type="Proteomes" id="UP001195483">
    <property type="component" value="Unassembled WGS sequence"/>
</dbReference>
<name>A0AAE0WFT6_9BIVA</name>
<keyword evidence="6" id="KW-0285">Flavoprotein</keyword>
<comment type="caution">
    <text evidence="13">The sequence shown here is derived from an EMBL/GenBank/DDBJ whole genome shotgun (WGS) entry which is preliminary data.</text>
</comment>
<dbReference type="InterPro" id="IPR050607">
    <property type="entry name" value="NOS"/>
</dbReference>